<dbReference type="Gene3D" id="2.30.300.10">
    <property type="entry name" value="Baseplate protein-like domain - beta roll fold"/>
    <property type="match status" value="2"/>
</dbReference>
<evidence type="ECO:0000313" key="2">
    <source>
        <dbReference type="EMBL" id="ATQ67919.1"/>
    </source>
</evidence>
<dbReference type="Proteomes" id="UP000230709">
    <property type="component" value="Chromosome"/>
</dbReference>
<dbReference type="Pfam" id="PF22255">
    <property type="entry name" value="Gp44-like_2nd"/>
    <property type="match status" value="1"/>
</dbReference>
<sequence>MADPFEVRVGGQKLVGWTSAKLSRRRKDLTGSLTLECFYGSIPETPVLRNVKAGAEIQALVGGSVAFTGKIDMRNGRGKKRKTADATGDKSDETFQRSVSIGRDAYSVTITARGETKRLIDSSHDHPTGTMKQVSPGDVVRGLVKNFGVKFVDASGANIKLEKARFRDGAPVVGEIHRFTKEHNLIVNETRDGTLQMTKPGNEPRGVDLILGQNILEFSAEQSEDVANSSITVKGQRTGSAQYGSAAVNRSVTAKQSGSSSDYSPFMVQITGDATDERLKARLQIENRERQEQSKNITVDVFHVQDAAGAPWDIGVKHYVEVAPEGIYDDFVVDELEYEVDASGTLKTTLTLVAAANDGDGQARSDSRAKGDARRAAAGISASPGLYPDPWTIGKMIFE</sequence>
<feature type="domain" description="Baseplate hub protein gp44/GpP-like second" evidence="1">
    <location>
        <begin position="116"/>
        <end position="198"/>
    </location>
</feature>
<evidence type="ECO:0000313" key="3">
    <source>
        <dbReference type="Proteomes" id="UP000230709"/>
    </source>
</evidence>
<evidence type="ECO:0000259" key="1">
    <source>
        <dbReference type="Pfam" id="PF22255"/>
    </source>
</evidence>
<name>A0A2D2CZ41_METT3</name>
<dbReference type="STRING" id="595536.GCA_000178815_03455"/>
<dbReference type="SUPFAM" id="SSF69279">
    <property type="entry name" value="Phage tail proteins"/>
    <property type="match status" value="2"/>
</dbReference>
<proteinExistence type="predicted"/>
<dbReference type="InterPro" id="IPR053981">
    <property type="entry name" value="Gp44/GpP-like_2nd"/>
</dbReference>
<protein>
    <recommendedName>
        <fullName evidence="1">Baseplate hub protein gp44/GpP-like second domain-containing protein</fullName>
    </recommendedName>
</protein>
<dbReference type="RefSeq" id="WP_004448344.1">
    <property type="nucleotide sequence ID" value="NZ_ADVE02000001.1"/>
</dbReference>
<accession>A0A2D2CZ41</accession>
<dbReference type="Gene3D" id="3.55.50.10">
    <property type="entry name" value="Baseplate protein-like domains"/>
    <property type="match status" value="1"/>
</dbReference>
<dbReference type="EMBL" id="CP023737">
    <property type="protein sequence ID" value="ATQ67919.1"/>
    <property type="molecule type" value="Genomic_DNA"/>
</dbReference>
<dbReference type="KEGG" id="mtw:CQW49_08485"/>
<keyword evidence="3" id="KW-1185">Reference proteome</keyword>
<dbReference type="AlphaFoldDB" id="A0A2D2CZ41"/>
<reference evidence="3" key="1">
    <citation type="submission" date="2017-10" db="EMBL/GenBank/DDBJ databases">
        <title>Completed PacBio SMRT sequence of Methylosinus trichosporium OB3b reveals presence of a third large plasmid.</title>
        <authorList>
            <person name="Charles T.C."/>
            <person name="Lynch M.D.J."/>
            <person name="Heil J.R."/>
            <person name="Cheng J."/>
        </authorList>
    </citation>
    <scope>NUCLEOTIDE SEQUENCE [LARGE SCALE GENOMIC DNA]</scope>
    <source>
        <strain evidence="3">OB3b</strain>
    </source>
</reference>
<organism evidence="2 3">
    <name type="scientific">Methylosinus trichosporium (strain ATCC 35070 / NCIMB 11131 / UNIQEM 75 / OB3b)</name>
    <dbReference type="NCBI Taxonomy" id="595536"/>
    <lineage>
        <taxon>Bacteria</taxon>
        <taxon>Pseudomonadati</taxon>
        <taxon>Pseudomonadota</taxon>
        <taxon>Alphaproteobacteria</taxon>
        <taxon>Hyphomicrobiales</taxon>
        <taxon>Methylocystaceae</taxon>
        <taxon>Methylosinus</taxon>
    </lineage>
</organism>
<gene>
    <name evidence="2" type="ORF">CQW49_08485</name>
</gene>